<sequence length="148" mass="17098">MIIQNSHDPITSDDLKIVERKIGFELPTEYKSFLLVNNGGRPILDGVRHNDEHFDFVGYFYAVLDESKHDDLVRQVTEHVGMIPQEYLPFAASPGGDAFCISLKEHEYGYIYYWDHEEANYDGEPWEYNMTLLAKSLNEFLSNLCVGE</sequence>
<evidence type="ECO:0000259" key="1">
    <source>
        <dbReference type="SMART" id="SM00860"/>
    </source>
</evidence>
<evidence type="ECO:0000313" key="2">
    <source>
        <dbReference type="EMBL" id="NGN97283.1"/>
    </source>
</evidence>
<dbReference type="InterPro" id="IPR037883">
    <property type="entry name" value="Knr4/Smi1-like_sf"/>
</dbReference>
<keyword evidence="3" id="KW-1185">Reference proteome</keyword>
<dbReference type="InterPro" id="IPR018958">
    <property type="entry name" value="Knr4/Smi1-like_dom"/>
</dbReference>
<reference evidence="2 3" key="1">
    <citation type="submission" date="2020-02" db="EMBL/GenBank/DDBJ databases">
        <title>The draft genome of Grimontia sedimenta sp. nov., isolated from benthic sediments near coral reefs south of Kuwait.</title>
        <authorList>
            <person name="Mahmoud H.M."/>
            <person name="Jose L."/>
            <person name="Eapen S."/>
        </authorList>
    </citation>
    <scope>NUCLEOTIDE SEQUENCE [LARGE SCALE GENOMIC DNA]</scope>
    <source>
        <strain evidence="2 3">S25</strain>
    </source>
</reference>
<dbReference type="SUPFAM" id="SSF160631">
    <property type="entry name" value="SMI1/KNR4-like"/>
    <property type="match status" value="1"/>
</dbReference>
<evidence type="ECO:0000313" key="3">
    <source>
        <dbReference type="Proteomes" id="UP000473008"/>
    </source>
</evidence>
<dbReference type="AlphaFoldDB" id="A0A6M1R563"/>
<protein>
    <submittedName>
        <fullName evidence="2">SMI1/KNR4 family protein</fullName>
    </submittedName>
</protein>
<dbReference type="Pfam" id="PF09346">
    <property type="entry name" value="SMI1_KNR4"/>
    <property type="match status" value="1"/>
</dbReference>
<dbReference type="Proteomes" id="UP000473008">
    <property type="component" value="Unassembled WGS sequence"/>
</dbReference>
<accession>A0A6M1R563</accession>
<dbReference type="SMART" id="SM00860">
    <property type="entry name" value="SMI1_KNR4"/>
    <property type="match status" value="1"/>
</dbReference>
<organism evidence="2 3">
    <name type="scientific">Grimontia sedimenti</name>
    <dbReference type="NCBI Taxonomy" id="2711294"/>
    <lineage>
        <taxon>Bacteria</taxon>
        <taxon>Pseudomonadati</taxon>
        <taxon>Pseudomonadota</taxon>
        <taxon>Gammaproteobacteria</taxon>
        <taxon>Vibrionales</taxon>
        <taxon>Vibrionaceae</taxon>
        <taxon>Grimontia</taxon>
    </lineage>
</organism>
<dbReference type="EMBL" id="JAALDL010000003">
    <property type="protein sequence ID" value="NGN97283.1"/>
    <property type="molecule type" value="Genomic_DNA"/>
</dbReference>
<dbReference type="Gene3D" id="3.40.1580.10">
    <property type="entry name" value="SMI1/KNR4-like"/>
    <property type="match status" value="1"/>
</dbReference>
<proteinExistence type="predicted"/>
<gene>
    <name evidence="2" type="ORF">G5S52_06300</name>
</gene>
<name>A0A6M1R563_9GAMM</name>
<feature type="domain" description="Knr4/Smi1-like" evidence="1">
    <location>
        <begin position="9"/>
        <end position="143"/>
    </location>
</feature>
<dbReference type="RefSeq" id="WP_165012282.1">
    <property type="nucleotide sequence ID" value="NZ_JAALDL010000003.1"/>
</dbReference>
<comment type="caution">
    <text evidence="2">The sequence shown here is derived from an EMBL/GenBank/DDBJ whole genome shotgun (WGS) entry which is preliminary data.</text>
</comment>